<evidence type="ECO:0000313" key="4">
    <source>
        <dbReference type="Proteomes" id="UP000294933"/>
    </source>
</evidence>
<keyword evidence="4" id="KW-1185">Reference proteome</keyword>
<gene>
    <name evidence="3" type="ORF">BD410DRAFT_836356</name>
</gene>
<dbReference type="AlphaFoldDB" id="A0A4Y7QGZ3"/>
<organism evidence="3 4">
    <name type="scientific">Rickenella mellea</name>
    <dbReference type="NCBI Taxonomy" id="50990"/>
    <lineage>
        <taxon>Eukaryota</taxon>
        <taxon>Fungi</taxon>
        <taxon>Dikarya</taxon>
        <taxon>Basidiomycota</taxon>
        <taxon>Agaricomycotina</taxon>
        <taxon>Agaricomycetes</taxon>
        <taxon>Hymenochaetales</taxon>
        <taxon>Rickenellaceae</taxon>
        <taxon>Rickenella</taxon>
    </lineage>
</organism>
<dbReference type="GO" id="GO:0005524">
    <property type="term" value="F:ATP binding"/>
    <property type="evidence" value="ECO:0007669"/>
    <property type="project" value="UniProtKB-UniRule"/>
</dbReference>
<dbReference type="SUPFAM" id="SSF56112">
    <property type="entry name" value="Protein kinase-like (PK-like)"/>
    <property type="match status" value="1"/>
</dbReference>
<dbReference type="Proteomes" id="UP000294933">
    <property type="component" value="Unassembled WGS sequence"/>
</dbReference>
<evidence type="ECO:0000259" key="2">
    <source>
        <dbReference type="PROSITE" id="PS50011"/>
    </source>
</evidence>
<dbReference type="PROSITE" id="PS00107">
    <property type="entry name" value="PROTEIN_KINASE_ATP"/>
    <property type="match status" value="1"/>
</dbReference>
<dbReference type="InterPro" id="IPR011009">
    <property type="entry name" value="Kinase-like_dom_sf"/>
</dbReference>
<accession>A0A4Y7QGZ3</accession>
<protein>
    <submittedName>
        <fullName evidence="3">Kinase-like protein</fullName>
    </submittedName>
</protein>
<dbReference type="InterPro" id="IPR000719">
    <property type="entry name" value="Prot_kinase_dom"/>
</dbReference>
<keyword evidence="3" id="KW-0808">Transferase</keyword>
<name>A0A4Y7QGZ3_9AGAM</name>
<dbReference type="OrthoDB" id="6718656at2759"/>
<evidence type="ECO:0000313" key="3">
    <source>
        <dbReference type="EMBL" id="TDL26468.1"/>
    </source>
</evidence>
<feature type="binding site" evidence="1">
    <location>
        <position position="450"/>
    </location>
    <ligand>
        <name>ATP</name>
        <dbReference type="ChEBI" id="CHEBI:30616"/>
    </ligand>
</feature>
<sequence length="718" mass="82024">MKTIDILVAEAFSGMVSCKIAIKEQQQNGLLGPATCDSFVDSQEQELEVRKDEIQKIADKYRIKLSARFLNLILRACSHKKRMELMYEKEEDVVQLTSQAIRFKKLKENTATVSRARNTDKEKPFLKIAFNPQPVLNPKRCLIRLPSQPLNLENNSVYVVEWLTGDPRNINSSRILEKISTGDIVFPLQVMAQRVLAMWVMNNEIESDHENRQNFFKGIIYSKDVVLSIYNHLSECTSCDIFGLVDKALIAVFDIHVTLVQFQTIHHRRSEEMTGNPHSVAAQLWVAQDDQLAENVVEKRDNMLRLHNTIKEAQNRCLTIPKTSARLSSPDTTGSGREIANDQFQKTLEDRKDAAQVTVALIPGEEAPSEEKLRDANSQMECVEDSFDEKNITVFNSCYTALEGLGLQHVEVSERLLHLSFSTIGMGGYADIFSTTVLTAPFQKNAMVVKILRVTQKKKNPHQLMLHEARVWHGLEHQNIVKLSAFTTLYNNAQRRLGLVTEKYGPNLQSFLRPGGVPKVSMLEKLKLASDLLFASPQYAHILILKLRDVACGILYLHERSPKVIHGDLRSVNVVIQNHDTKPQPRICDFGISALIDGANTLRTHNFTVITWAAYELVNEKYEVCGVIDEWSDMYSFGIMMHEVFVGHPPWDTENMRTIGTFKRQHRLPDRINEDSIKVKYWELMEALWTVEKEDRILAKDALRELDRFIEDEARTPL</sequence>
<dbReference type="EMBL" id="ML170161">
    <property type="protein sequence ID" value="TDL26468.1"/>
    <property type="molecule type" value="Genomic_DNA"/>
</dbReference>
<dbReference type="PROSITE" id="PS50011">
    <property type="entry name" value="PROTEIN_KINASE_DOM"/>
    <property type="match status" value="1"/>
</dbReference>
<dbReference type="Gene3D" id="1.10.510.10">
    <property type="entry name" value="Transferase(Phosphotransferase) domain 1"/>
    <property type="match status" value="1"/>
</dbReference>
<feature type="domain" description="Protein kinase" evidence="2">
    <location>
        <begin position="418"/>
        <end position="710"/>
    </location>
</feature>
<dbReference type="PANTHER" id="PTHR44329">
    <property type="entry name" value="SERINE/THREONINE-PROTEIN KINASE TNNI3K-RELATED"/>
    <property type="match status" value="1"/>
</dbReference>
<dbReference type="PROSITE" id="PS00109">
    <property type="entry name" value="PROTEIN_KINASE_TYR"/>
    <property type="match status" value="1"/>
</dbReference>
<keyword evidence="3" id="KW-0418">Kinase</keyword>
<dbReference type="VEuPathDB" id="FungiDB:BD410DRAFT_836356"/>
<proteinExistence type="predicted"/>
<dbReference type="InterPro" id="IPR001245">
    <property type="entry name" value="Ser-Thr/Tyr_kinase_cat_dom"/>
</dbReference>
<dbReference type="Gene3D" id="3.30.200.20">
    <property type="entry name" value="Phosphorylase Kinase, domain 1"/>
    <property type="match status" value="1"/>
</dbReference>
<keyword evidence="1" id="KW-0547">Nucleotide-binding</keyword>
<keyword evidence="1" id="KW-0067">ATP-binding</keyword>
<evidence type="ECO:0000256" key="1">
    <source>
        <dbReference type="PROSITE-ProRule" id="PRU10141"/>
    </source>
</evidence>
<dbReference type="InterPro" id="IPR008266">
    <property type="entry name" value="Tyr_kinase_AS"/>
</dbReference>
<dbReference type="InterPro" id="IPR051681">
    <property type="entry name" value="Ser/Thr_Kinases-Pseudokinases"/>
</dbReference>
<dbReference type="Pfam" id="PF07714">
    <property type="entry name" value="PK_Tyr_Ser-Thr"/>
    <property type="match status" value="1"/>
</dbReference>
<dbReference type="InterPro" id="IPR017441">
    <property type="entry name" value="Protein_kinase_ATP_BS"/>
</dbReference>
<dbReference type="GO" id="GO:0004674">
    <property type="term" value="F:protein serine/threonine kinase activity"/>
    <property type="evidence" value="ECO:0007669"/>
    <property type="project" value="TreeGrafter"/>
</dbReference>
<reference evidence="3 4" key="1">
    <citation type="submission" date="2018-06" db="EMBL/GenBank/DDBJ databases">
        <title>A transcriptomic atlas of mushroom development highlights an independent origin of complex multicellularity.</title>
        <authorList>
            <consortium name="DOE Joint Genome Institute"/>
            <person name="Krizsan K."/>
            <person name="Almasi E."/>
            <person name="Merenyi Z."/>
            <person name="Sahu N."/>
            <person name="Viragh M."/>
            <person name="Koszo T."/>
            <person name="Mondo S."/>
            <person name="Kiss B."/>
            <person name="Balint B."/>
            <person name="Kues U."/>
            <person name="Barry K."/>
            <person name="Hegedus J.C."/>
            <person name="Henrissat B."/>
            <person name="Johnson J."/>
            <person name="Lipzen A."/>
            <person name="Ohm R."/>
            <person name="Nagy I."/>
            <person name="Pangilinan J."/>
            <person name="Yan J."/>
            <person name="Xiong Y."/>
            <person name="Grigoriev I.V."/>
            <person name="Hibbett D.S."/>
            <person name="Nagy L.G."/>
        </authorList>
    </citation>
    <scope>NUCLEOTIDE SEQUENCE [LARGE SCALE GENOMIC DNA]</scope>
    <source>
        <strain evidence="3 4">SZMC22713</strain>
    </source>
</reference>